<accession>A0AAV0B798</accession>
<dbReference type="EMBL" id="CALTRL010003502">
    <property type="protein sequence ID" value="CAH7681286.1"/>
    <property type="molecule type" value="Genomic_DNA"/>
</dbReference>
<evidence type="ECO:0000313" key="2">
    <source>
        <dbReference type="EMBL" id="CAH7666271.1"/>
    </source>
</evidence>
<organism evidence="3 4">
    <name type="scientific">Phakopsora pachyrhizi</name>
    <name type="common">Asian soybean rust disease fungus</name>
    <dbReference type="NCBI Taxonomy" id="170000"/>
    <lineage>
        <taxon>Eukaryota</taxon>
        <taxon>Fungi</taxon>
        <taxon>Dikarya</taxon>
        <taxon>Basidiomycota</taxon>
        <taxon>Pucciniomycotina</taxon>
        <taxon>Pucciniomycetes</taxon>
        <taxon>Pucciniales</taxon>
        <taxon>Phakopsoraceae</taxon>
        <taxon>Phakopsora</taxon>
    </lineage>
</organism>
<name>A0AAV0B798_PHAPC</name>
<sequence>MKVLNLEFFRLMTIILLHCALEGRAADVNSVQPALYLDCEGADVTDSCNDVIDKYTKQTNNFLVFRPEEDNFEDPETSCRIRWWMENFEDPNRISPKEFSLNKERMAGIREQMSNFCKESGVIKTNNAIFPSNVTYFGKINYGSPYIAFQIGKTRA</sequence>
<evidence type="ECO:0000313" key="4">
    <source>
        <dbReference type="Proteomes" id="UP001153365"/>
    </source>
</evidence>
<gene>
    <name evidence="3" type="ORF">PPACK8108_LOCUS13873</name>
    <name evidence="2" type="ORF">PPACK8108_LOCUS607</name>
</gene>
<reference evidence="3" key="1">
    <citation type="submission" date="2022-06" db="EMBL/GenBank/DDBJ databases">
        <authorList>
            <consortium name="SYNGENTA / RWTH Aachen University"/>
        </authorList>
    </citation>
    <scope>NUCLEOTIDE SEQUENCE</scope>
</reference>
<dbReference type="EMBL" id="CALTRL010000088">
    <property type="protein sequence ID" value="CAH7666271.1"/>
    <property type="molecule type" value="Genomic_DNA"/>
</dbReference>
<keyword evidence="4" id="KW-1185">Reference proteome</keyword>
<dbReference type="Proteomes" id="UP001153365">
    <property type="component" value="Unassembled WGS sequence"/>
</dbReference>
<feature type="signal peptide" evidence="1">
    <location>
        <begin position="1"/>
        <end position="25"/>
    </location>
</feature>
<keyword evidence="1" id="KW-0732">Signal</keyword>
<feature type="chain" id="PRO_5044713217" evidence="1">
    <location>
        <begin position="26"/>
        <end position="156"/>
    </location>
</feature>
<proteinExistence type="predicted"/>
<comment type="caution">
    <text evidence="3">The sequence shown here is derived from an EMBL/GenBank/DDBJ whole genome shotgun (WGS) entry which is preliminary data.</text>
</comment>
<protein>
    <submittedName>
        <fullName evidence="3">Expressed protein</fullName>
    </submittedName>
</protein>
<dbReference type="AlphaFoldDB" id="A0AAV0B798"/>
<evidence type="ECO:0000256" key="1">
    <source>
        <dbReference type="SAM" id="SignalP"/>
    </source>
</evidence>
<evidence type="ECO:0000313" key="3">
    <source>
        <dbReference type="EMBL" id="CAH7681286.1"/>
    </source>
</evidence>